<evidence type="ECO:0000313" key="2">
    <source>
        <dbReference type="EMBL" id="CAQ04104.1"/>
    </source>
</evidence>
<proteinExistence type="predicted"/>
<dbReference type="AlphaFoldDB" id="B1VEB5"/>
<dbReference type="EMBL" id="AM942444">
    <property type="protein sequence ID" value="CAQ04104.1"/>
    <property type="molecule type" value="Genomic_DNA"/>
</dbReference>
<protein>
    <recommendedName>
        <fullName evidence="1">Abortive infection protein-like C-terminal domain-containing protein</fullName>
    </recommendedName>
</protein>
<organism evidence="2 3">
    <name type="scientific">Corynebacterium urealyticum (strain ATCC 43042 / DSM 7109)</name>
    <dbReference type="NCBI Taxonomy" id="504474"/>
    <lineage>
        <taxon>Bacteria</taxon>
        <taxon>Bacillati</taxon>
        <taxon>Actinomycetota</taxon>
        <taxon>Actinomycetes</taxon>
        <taxon>Mycobacteriales</taxon>
        <taxon>Corynebacteriaceae</taxon>
        <taxon>Corynebacterium</taxon>
    </lineage>
</organism>
<reference evidence="2 3" key="1">
    <citation type="journal article" date="2008" name="J. Biotechnol.">
        <title>The lifestyle of Corynebacterium urealyticum derived from its complete genome sequence established by pyrosequencing.</title>
        <authorList>
            <person name="Tauch A."/>
            <person name="Trost E."/>
            <person name="Tilker A."/>
            <person name="Ludewig U."/>
            <person name="Schneiker S."/>
            <person name="Goesmann A."/>
            <person name="Arnold W."/>
            <person name="Bekel T."/>
            <person name="Brinkrolf K."/>
            <person name="Brune I."/>
            <person name="Goetker S."/>
            <person name="Kalinowski J."/>
            <person name="Kamp P.-B."/>
            <person name="Lobo F.P."/>
            <person name="Viehoever P."/>
            <person name="Weisshaar B."/>
            <person name="Soriano F."/>
            <person name="Droege M."/>
            <person name="Puehler A."/>
        </authorList>
    </citation>
    <scope>NUCLEOTIDE SEQUENCE [LARGE SCALE GENOMIC DNA]</scope>
    <source>
        <strain evidence="3">ATCC 43042 / DSM 7109</strain>
    </source>
</reference>
<dbReference type="HOGENOM" id="CLU_820652_0_0_11"/>
<keyword evidence="3" id="KW-1185">Reference proteome</keyword>
<name>B1VEB5_CORU7</name>
<evidence type="ECO:0000259" key="1">
    <source>
        <dbReference type="Pfam" id="PF14355"/>
    </source>
</evidence>
<dbReference type="RefSeq" id="WP_012359410.1">
    <property type="nucleotide sequence ID" value="NC_010545.1"/>
</dbReference>
<accession>B1VEB5</accession>
<dbReference type="STRING" id="504474.cu0144"/>
<dbReference type="GeneID" id="60604944"/>
<dbReference type="Pfam" id="PF14355">
    <property type="entry name" value="Abi_C"/>
    <property type="match status" value="1"/>
</dbReference>
<dbReference type="Proteomes" id="UP000001727">
    <property type="component" value="Chromosome"/>
</dbReference>
<evidence type="ECO:0000313" key="3">
    <source>
        <dbReference type="Proteomes" id="UP000001727"/>
    </source>
</evidence>
<feature type="domain" description="Abortive infection protein-like C-terminal" evidence="1">
    <location>
        <begin position="77"/>
        <end position="153"/>
    </location>
</feature>
<sequence>MKELFNAHIRVPVQRPNYLGSEYWNAIDLEHQRLLRAHEANDLGEVVGQCKALVESISRVTLELDGRPAASDDSFDKIVKNAHNLLVDQRTEGNSVDSAGRTAATQILKLVSSLGPYRNSKGSGHGRAFIPEILNDTAGLITVSSLVWVHWALPRVGKFAYGRPEALIRDLILERATFHRNSLIERIQDAELPKMDPKHQREVGVAVARRAMQETFIVQQEGVESCARSVSLKFWTEQYRLGVATGLFRDKSGELTVNKWGVEHALLVLNPVENIASEVGEIDRLLLRSWSPTEPFLNRGENIELAEVFNLAEASHKGDDLRAIQTLRETLGVPPF</sequence>
<dbReference type="eggNOG" id="ENOG5031WR6">
    <property type="taxonomic scope" value="Bacteria"/>
</dbReference>
<gene>
    <name evidence="2" type="ordered locus">cu0144</name>
</gene>
<dbReference type="KEGG" id="cur:cu0144"/>
<dbReference type="InterPro" id="IPR026001">
    <property type="entry name" value="Abi-like_C"/>
</dbReference>